<dbReference type="PANTHER" id="PTHR35369">
    <property type="entry name" value="BLR3025 PROTEIN-RELATED"/>
    <property type="match status" value="1"/>
</dbReference>
<comment type="similarity">
    <text evidence="6">Belongs to the SulA family.</text>
</comment>
<protein>
    <recommendedName>
        <fullName evidence="6">Cell division inhibitor SulA</fullName>
    </recommendedName>
</protein>
<dbReference type="RefSeq" id="WP_319927034.1">
    <property type="nucleotide sequence ID" value="NZ_VCDO01000030.1"/>
</dbReference>
<dbReference type="Pfam" id="PF03846">
    <property type="entry name" value="SulA"/>
    <property type="match status" value="1"/>
</dbReference>
<accession>A0ABU4SNU1</accession>
<keyword evidence="8" id="KW-1185">Reference proteome</keyword>
<keyword evidence="3 6" id="KW-0717">Septation</keyword>
<dbReference type="InterPro" id="IPR027417">
    <property type="entry name" value="P-loop_NTPase"/>
</dbReference>
<keyword evidence="2 6" id="KW-0227">DNA damage</keyword>
<dbReference type="InterPro" id="IPR050356">
    <property type="entry name" value="SulA_CellDiv_inhibitor"/>
</dbReference>
<dbReference type="SUPFAM" id="SSF52540">
    <property type="entry name" value="P-loop containing nucleoside triphosphate hydrolases"/>
    <property type="match status" value="1"/>
</dbReference>
<dbReference type="Proteomes" id="UP001271640">
    <property type="component" value="Unassembled WGS sequence"/>
</dbReference>
<evidence type="ECO:0000256" key="5">
    <source>
        <dbReference type="ARBA" id="ARBA00023306"/>
    </source>
</evidence>
<comment type="induction">
    <text evidence="6">By DNA damage, as part of the SOS response.</text>
</comment>
<comment type="caution">
    <text evidence="7">The sequence shown here is derived from an EMBL/GenBank/DDBJ whole genome shotgun (WGS) entry which is preliminary data.</text>
</comment>
<evidence type="ECO:0000256" key="2">
    <source>
        <dbReference type="ARBA" id="ARBA00022763"/>
    </source>
</evidence>
<organism evidence="7 8">
    <name type="scientific">Xenorhabdus littoralis</name>
    <dbReference type="NCBI Taxonomy" id="2582835"/>
    <lineage>
        <taxon>Bacteria</taxon>
        <taxon>Pseudomonadati</taxon>
        <taxon>Pseudomonadota</taxon>
        <taxon>Gammaproteobacteria</taxon>
        <taxon>Enterobacterales</taxon>
        <taxon>Morganellaceae</taxon>
        <taxon>Xenorhabdus</taxon>
    </lineage>
</organism>
<sequence length="198" mass="22556">MSIQSSWVYLTEKKTAATSTVVNEHKTDKAVMVDEMKTMVGITVKRLSFVEPPHYTSLTAKGMVSELIYNEQHPVINHILLPLLRQSGNEDRWLLWVTPDKRLSRQWLVSSGLPLNKVVQLNQIRPIASINAMEKALASGNYSVVLGWLPELSEYEMNKLQLAAQKGSALGFIMRPQKMVPQFITQPNRLQIHSIYYH</sequence>
<comment type="caution">
    <text evidence="6">Lacks conserved residue(s) required for the propagation of feature annotation.</text>
</comment>
<dbReference type="Gene3D" id="3.40.50.300">
    <property type="entry name" value="P-loop containing nucleotide triphosphate hydrolases"/>
    <property type="match status" value="1"/>
</dbReference>
<dbReference type="PANTHER" id="PTHR35369:SF4">
    <property type="entry name" value="CELL DIVISION INHIBITOR SULA"/>
    <property type="match status" value="1"/>
</dbReference>
<comment type="PTM">
    <text evidence="6">Is rapidly cleaved and degraded by the Lon protease once DNA damage is repaired.</text>
</comment>
<keyword evidence="1 6" id="KW-0132">Cell division</keyword>
<dbReference type="NCBIfam" id="TIGR00623">
    <property type="entry name" value="SOS_SulA_coli"/>
    <property type="match status" value="1"/>
</dbReference>
<evidence type="ECO:0000313" key="7">
    <source>
        <dbReference type="EMBL" id="MDX8000323.1"/>
    </source>
</evidence>
<keyword evidence="4 6" id="KW-0742">SOS response</keyword>
<name>A0ABU4SNU1_9GAMM</name>
<evidence type="ECO:0000313" key="8">
    <source>
        <dbReference type="Proteomes" id="UP001271640"/>
    </source>
</evidence>
<dbReference type="InterPro" id="IPR047696">
    <property type="entry name" value="SulA_enterobact"/>
</dbReference>
<reference evidence="8" key="1">
    <citation type="journal article" date="2024" name="Toxins">
        <title>Genome Sequence Analysis of Native Xenorhabdus Strains Isolated from Entomopathogenic Nematodes in Argentina.</title>
        <authorList>
            <person name="Palma L."/>
            <person name="Frizzo L."/>
            <person name="Kaiser S."/>
            <person name="Berry C."/>
            <person name="Caballero P."/>
            <person name="Bode H.B."/>
            <person name="Del Valle E.E."/>
        </authorList>
    </citation>
    <scope>NUCLEOTIDE SEQUENCE [LARGE SCALE GENOMIC DNA]</scope>
    <source>
        <strain evidence="8">Reich</strain>
    </source>
</reference>
<evidence type="ECO:0000256" key="3">
    <source>
        <dbReference type="ARBA" id="ARBA00023210"/>
    </source>
</evidence>
<dbReference type="HAMAP" id="MF_01179">
    <property type="entry name" value="SulA"/>
    <property type="match status" value="1"/>
</dbReference>
<comment type="subunit">
    <text evidence="6">Interacts with FtsZ.</text>
</comment>
<dbReference type="InterPro" id="IPR004596">
    <property type="entry name" value="Cell_div_suppressor_SulA"/>
</dbReference>
<keyword evidence="5 6" id="KW-0131">Cell cycle</keyword>
<evidence type="ECO:0000256" key="4">
    <source>
        <dbReference type="ARBA" id="ARBA00023236"/>
    </source>
</evidence>
<feature type="region of interest" description="FtsZ binding" evidence="6">
    <location>
        <begin position="136"/>
        <end position="142"/>
    </location>
</feature>
<gene>
    <name evidence="6 7" type="primary">sulA</name>
    <name evidence="7" type="ORF">FE394_14240</name>
</gene>
<comment type="function">
    <text evidence="6">Component of the SOS system and an inhibitor of cell division. Accumulation of SulA causes rapid cessation of cell division and the appearance of long, non-septate filaments. In the presence of GTP, binds a polymerization-competent form of FtsZ in a 1:1 ratio, thus inhibiting FtsZ polymerization and therefore preventing it from participating in the assembly of the Z ring. This mechanism prevents the premature segregation of damaged DNA to daughter cells during cell division.</text>
</comment>
<feature type="site" description="Essential for degradation by Lon protease" evidence="6">
    <location>
        <position position="198"/>
    </location>
</feature>
<dbReference type="NCBIfam" id="NF007892">
    <property type="entry name" value="PRK10595.1"/>
    <property type="match status" value="1"/>
</dbReference>
<dbReference type="EMBL" id="VCDP01000058">
    <property type="protein sequence ID" value="MDX8000323.1"/>
    <property type="molecule type" value="Genomic_DNA"/>
</dbReference>
<evidence type="ECO:0000256" key="1">
    <source>
        <dbReference type="ARBA" id="ARBA00022618"/>
    </source>
</evidence>
<proteinExistence type="evidence at transcript level"/>
<evidence type="ECO:0000256" key="6">
    <source>
        <dbReference type="HAMAP-Rule" id="MF_01179"/>
    </source>
</evidence>